<dbReference type="OrthoDB" id="7465087at2"/>
<dbReference type="InterPro" id="IPR006171">
    <property type="entry name" value="TOPRIM_dom"/>
</dbReference>
<keyword evidence="1" id="KW-0240">DNA-directed RNA polymerase</keyword>
<keyword evidence="9" id="KW-1185">Reference proteome</keyword>
<reference evidence="8 9" key="1">
    <citation type="submission" date="2019-02" db="EMBL/GenBank/DDBJ databases">
        <authorList>
            <person name="Li Y."/>
        </authorList>
    </citation>
    <scope>NUCLEOTIDE SEQUENCE [LARGE SCALE GENOMIC DNA]</scope>
    <source>
        <strain evidence="8 9">3-7</strain>
    </source>
</reference>
<dbReference type="Proteomes" id="UP000292085">
    <property type="component" value="Unassembled WGS sequence"/>
</dbReference>
<dbReference type="AlphaFoldDB" id="A0A4V2DBT2"/>
<evidence type="ECO:0000313" key="8">
    <source>
        <dbReference type="EMBL" id="RZF59078.1"/>
    </source>
</evidence>
<dbReference type="GO" id="GO:1990077">
    <property type="term" value="C:primosome complex"/>
    <property type="evidence" value="ECO:0007669"/>
    <property type="project" value="UniProtKB-KW"/>
</dbReference>
<feature type="domain" description="DNA primase/helicase Gp4 N-terminal Bacteriophage T7-like" evidence="7">
    <location>
        <begin position="33"/>
        <end position="69"/>
    </location>
</feature>
<evidence type="ECO:0000256" key="4">
    <source>
        <dbReference type="ARBA" id="ARBA00022695"/>
    </source>
</evidence>
<dbReference type="GO" id="GO:0004386">
    <property type="term" value="F:helicase activity"/>
    <property type="evidence" value="ECO:0007669"/>
    <property type="project" value="InterPro"/>
</dbReference>
<dbReference type="GO" id="GO:0000428">
    <property type="term" value="C:DNA-directed RNA polymerase complex"/>
    <property type="evidence" value="ECO:0007669"/>
    <property type="project" value="UniProtKB-KW"/>
</dbReference>
<dbReference type="EMBL" id="SGIS01000094">
    <property type="protein sequence ID" value="RZF59078.1"/>
    <property type="molecule type" value="Genomic_DNA"/>
</dbReference>
<dbReference type="Pfam" id="PF13362">
    <property type="entry name" value="Toprim_3"/>
    <property type="match status" value="1"/>
</dbReference>
<evidence type="ECO:0000256" key="3">
    <source>
        <dbReference type="ARBA" id="ARBA00022679"/>
    </source>
</evidence>
<dbReference type="Pfam" id="PF23639">
    <property type="entry name" value="DUF7146"/>
    <property type="match status" value="1"/>
</dbReference>
<evidence type="ECO:0000256" key="2">
    <source>
        <dbReference type="ARBA" id="ARBA00022515"/>
    </source>
</evidence>
<name>A0A4V2DBT2_9SPHN</name>
<dbReference type="SUPFAM" id="SSF57783">
    <property type="entry name" value="Zinc beta-ribbon"/>
    <property type="match status" value="1"/>
</dbReference>
<dbReference type="GO" id="GO:0003677">
    <property type="term" value="F:DNA binding"/>
    <property type="evidence" value="ECO:0007669"/>
    <property type="project" value="InterPro"/>
</dbReference>
<evidence type="ECO:0000256" key="1">
    <source>
        <dbReference type="ARBA" id="ARBA00022478"/>
    </source>
</evidence>
<organism evidence="8 9">
    <name type="scientific">Sphingomonas populi</name>
    <dbReference type="NCBI Taxonomy" id="2484750"/>
    <lineage>
        <taxon>Bacteria</taxon>
        <taxon>Pseudomonadati</taxon>
        <taxon>Pseudomonadota</taxon>
        <taxon>Alphaproteobacteria</taxon>
        <taxon>Sphingomonadales</taxon>
        <taxon>Sphingomonadaceae</taxon>
        <taxon>Sphingomonas</taxon>
    </lineage>
</organism>
<sequence length="310" mass="33141">MTRLAKPELREQARGRWRAILPLLAVPTGSLDGKQHPCPVCGGKDRFRFDDLEGNGTWYCNMCGAGDGARLAMAVSGLSFVEMAARVRELIPGCSAVPGKPVRDDDRCIAAARAVWTASFPIAGTMAEDYLRSRGAWSADLAQAGALRFVPRLKAANHDAGHLPAMVARVTDAAGRGVNVHRTFLREGRKAYRAMMPGPVPPGAAIRLAPAGDRLGIAEGIETAIKASIRFGVPCWSAITAGGVDRWTPPPGVSAVDIFGDHDRSFTGQAVSYALARRLTNQRAPIACAVHIPKDLGTDWADEPETLRLE</sequence>
<dbReference type="GO" id="GO:0008270">
    <property type="term" value="F:zinc ion binding"/>
    <property type="evidence" value="ECO:0007669"/>
    <property type="project" value="InterPro"/>
</dbReference>
<comment type="caution">
    <text evidence="8">The sequence shown here is derived from an EMBL/GenBank/DDBJ whole genome shotgun (WGS) entry which is preliminary data.</text>
</comment>
<keyword evidence="5" id="KW-0235">DNA replication</keyword>
<dbReference type="Pfam" id="PF08273">
    <property type="entry name" value="Zn_Ribbon_Prim"/>
    <property type="match status" value="1"/>
</dbReference>
<dbReference type="InterPro" id="IPR036977">
    <property type="entry name" value="DNA_primase_Znf_CHC2"/>
</dbReference>
<dbReference type="InterPro" id="IPR013237">
    <property type="entry name" value="Phage_T7_Gp4_N"/>
</dbReference>
<protein>
    <submittedName>
        <fullName evidence="8">P4 alpha zinc-binding domain protein</fullName>
    </submittedName>
</protein>
<evidence type="ECO:0000256" key="5">
    <source>
        <dbReference type="ARBA" id="ARBA00022705"/>
    </source>
</evidence>
<dbReference type="GO" id="GO:0006269">
    <property type="term" value="P:DNA replication, synthesis of primer"/>
    <property type="evidence" value="ECO:0007669"/>
    <property type="project" value="UniProtKB-KW"/>
</dbReference>
<keyword evidence="6" id="KW-0804">Transcription</keyword>
<dbReference type="InterPro" id="IPR055570">
    <property type="entry name" value="DUF7146"/>
</dbReference>
<gene>
    <name evidence="8" type="ORF">EWE75_23715</name>
</gene>
<evidence type="ECO:0000256" key="6">
    <source>
        <dbReference type="ARBA" id="ARBA00023163"/>
    </source>
</evidence>
<accession>A0A4V2DBT2</accession>
<keyword evidence="4" id="KW-0548">Nucleotidyltransferase</keyword>
<dbReference type="GO" id="GO:0016779">
    <property type="term" value="F:nucleotidyltransferase activity"/>
    <property type="evidence" value="ECO:0007669"/>
    <property type="project" value="UniProtKB-KW"/>
</dbReference>
<keyword evidence="3" id="KW-0808">Transferase</keyword>
<evidence type="ECO:0000259" key="7">
    <source>
        <dbReference type="SMART" id="SM00778"/>
    </source>
</evidence>
<dbReference type="Gene3D" id="3.90.580.10">
    <property type="entry name" value="Zinc finger, CHC2-type domain"/>
    <property type="match status" value="1"/>
</dbReference>
<keyword evidence="2" id="KW-0639">Primosome</keyword>
<evidence type="ECO:0000313" key="9">
    <source>
        <dbReference type="Proteomes" id="UP000292085"/>
    </source>
</evidence>
<proteinExistence type="predicted"/>
<dbReference type="RefSeq" id="WP_130160515.1">
    <property type="nucleotide sequence ID" value="NZ_SGIS01000094.1"/>
</dbReference>
<dbReference type="SMART" id="SM00778">
    <property type="entry name" value="Prim_Zn_Ribbon"/>
    <property type="match status" value="1"/>
</dbReference>